<keyword evidence="2" id="KW-1185">Reference proteome</keyword>
<accession>X6N0V7</accession>
<dbReference type="EMBL" id="ASPP01014202">
    <property type="protein sequence ID" value="ETO18952.1"/>
    <property type="molecule type" value="Genomic_DNA"/>
</dbReference>
<evidence type="ECO:0008006" key="3">
    <source>
        <dbReference type="Google" id="ProtNLM"/>
    </source>
</evidence>
<name>X6N0V7_RETFI</name>
<dbReference type="Proteomes" id="UP000023152">
    <property type="component" value="Unassembled WGS sequence"/>
</dbReference>
<dbReference type="AlphaFoldDB" id="X6N0V7"/>
<proteinExistence type="predicted"/>
<reference evidence="1 2" key="1">
    <citation type="journal article" date="2013" name="Curr. Biol.">
        <title>The Genome of the Foraminiferan Reticulomyxa filosa.</title>
        <authorList>
            <person name="Glockner G."/>
            <person name="Hulsmann N."/>
            <person name="Schleicher M."/>
            <person name="Noegel A.A."/>
            <person name="Eichinger L."/>
            <person name="Gallinger C."/>
            <person name="Pawlowski J."/>
            <person name="Sierra R."/>
            <person name="Euteneuer U."/>
            <person name="Pillet L."/>
            <person name="Moustafa A."/>
            <person name="Platzer M."/>
            <person name="Groth M."/>
            <person name="Szafranski K."/>
            <person name="Schliwa M."/>
        </authorList>
    </citation>
    <scope>NUCLEOTIDE SEQUENCE [LARGE SCALE GENOMIC DNA]</scope>
</reference>
<protein>
    <recommendedName>
        <fullName evidence="3">F-box domain-containing protein</fullName>
    </recommendedName>
</protein>
<gene>
    <name evidence="1" type="ORF">RFI_18295</name>
</gene>
<sequence>MEENTVRSSFDQLPWTLLIPIFSFLLDEAPLPDCLTLVSKTFRQVTYAHPHLLFGFGVRVDPSFSFKANQALQIGKGDVRDLSGKRNVVIKEAAAFGGVFPLERMPIYHVTENCTWDVIKPIFERVLKKKGEKKKLVN</sequence>
<evidence type="ECO:0000313" key="2">
    <source>
        <dbReference type="Proteomes" id="UP000023152"/>
    </source>
</evidence>
<evidence type="ECO:0000313" key="1">
    <source>
        <dbReference type="EMBL" id="ETO18952.1"/>
    </source>
</evidence>
<organism evidence="1 2">
    <name type="scientific">Reticulomyxa filosa</name>
    <dbReference type="NCBI Taxonomy" id="46433"/>
    <lineage>
        <taxon>Eukaryota</taxon>
        <taxon>Sar</taxon>
        <taxon>Rhizaria</taxon>
        <taxon>Retaria</taxon>
        <taxon>Foraminifera</taxon>
        <taxon>Monothalamids</taxon>
        <taxon>Reticulomyxidae</taxon>
        <taxon>Reticulomyxa</taxon>
    </lineage>
</organism>
<comment type="caution">
    <text evidence="1">The sequence shown here is derived from an EMBL/GenBank/DDBJ whole genome shotgun (WGS) entry which is preliminary data.</text>
</comment>